<gene>
    <name evidence="1" type="ORF">POCTA_138.1.T0070148</name>
</gene>
<comment type="caution">
    <text evidence="1">The sequence shown here is derived from an EMBL/GenBank/DDBJ whole genome shotgun (WGS) entry which is preliminary data.</text>
</comment>
<evidence type="ECO:0000313" key="1">
    <source>
        <dbReference type="EMBL" id="CAD8136021.1"/>
    </source>
</evidence>
<organism evidence="1 2">
    <name type="scientific">Paramecium octaurelia</name>
    <dbReference type="NCBI Taxonomy" id="43137"/>
    <lineage>
        <taxon>Eukaryota</taxon>
        <taxon>Sar</taxon>
        <taxon>Alveolata</taxon>
        <taxon>Ciliophora</taxon>
        <taxon>Intramacronucleata</taxon>
        <taxon>Oligohymenophorea</taxon>
        <taxon>Peniculida</taxon>
        <taxon>Parameciidae</taxon>
        <taxon>Paramecium</taxon>
    </lineage>
</organism>
<dbReference type="EMBL" id="CAJJDP010000006">
    <property type="protein sequence ID" value="CAD8136021.1"/>
    <property type="molecule type" value="Genomic_DNA"/>
</dbReference>
<dbReference type="AlphaFoldDB" id="A0A8S1S3M2"/>
<name>A0A8S1S3M2_PAROT</name>
<dbReference type="Proteomes" id="UP000683925">
    <property type="component" value="Unassembled WGS sequence"/>
</dbReference>
<evidence type="ECO:0000313" key="2">
    <source>
        <dbReference type="Proteomes" id="UP000683925"/>
    </source>
</evidence>
<sequence>MLSFAIYFIKDKQYMLKAARIIQRNKKMSFFPKFCQNKQLSLSYEKYIKQRTTVKQIIIFNRSLLIHLVKTFIQVKNNHSSHFSMSSQLYIRFLSYFNAIKIIINLNCNKKEYSKIQKDYTEITIQIKQTLIFDEQMCDQIKYYFSQFLLTLDFYLTIYFQILQFDQVTTQKLIISEHIFNVIKQISNLNMKIKNISNI</sequence>
<protein>
    <submittedName>
        <fullName evidence="1">Uncharacterized protein</fullName>
    </submittedName>
</protein>
<keyword evidence="2" id="KW-1185">Reference proteome</keyword>
<accession>A0A8S1S3M2</accession>
<reference evidence="1" key="1">
    <citation type="submission" date="2021-01" db="EMBL/GenBank/DDBJ databases">
        <authorList>
            <consortium name="Genoscope - CEA"/>
            <person name="William W."/>
        </authorList>
    </citation>
    <scope>NUCLEOTIDE SEQUENCE</scope>
</reference>
<proteinExistence type="predicted"/>